<reference evidence="1" key="1">
    <citation type="journal article" date="2020" name="Nature">
        <title>Giant virus diversity and host interactions through global metagenomics.</title>
        <authorList>
            <person name="Schulz F."/>
            <person name="Roux S."/>
            <person name="Paez-Espino D."/>
            <person name="Jungbluth S."/>
            <person name="Walsh D.A."/>
            <person name="Denef V.J."/>
            <person name="McMahon K.D."/>
            <person name="Konstantinidis K.T."/>
            <person name="Eloe-Fadrosh E.A."/>
            <person name="Kyrpides N.C."/>
            <person name="Woyke T."/>
        </authorList>
    </citation>
    <scope>NUCLEOTIDE SEQUENCE</scope>
    <source>
        <strain evidence="1">GVMAG-M-3300017651-5</strain>
    </source>
</reference>
<dbReference type="AlphaFoldDB" id="A0A6C0BNL3"/>
<dbReference type="EMBL" id="MN739192">
    <property type="protein sequence ID" value="QHS92853.1"/>
    <property type="molecule type" value="Genomic_DNA"/>
</dbReference>
<name>A0A6C0BNL3_9ZZZZ</name>
<sequence length="30" mass="3281">MEGFEHDRSMCKIITISTLIVDAMIGRVGG</sequence>
<evidence type="ECO:0000313" key="1">
    <source>
        <dbReference type="EMBL" id="QHS92853.1"/>
    </source>
</evidence>
<proteinExistence type="predicted"/>
<protein>
    <submittedName>
        <fullName evidence="1">Uncharacterized protein</fullName>
    </submittedName>
</protein>
<accession>A0A6C0BNL3</accession>
<organism evidence="1">
    <name type="scientific">viral metagenome</name>
    <dbReference type="NCBI Taxonomy" id="1070528"/>
    <lineage>
        <taxon>unclassified sequences</taxon>
        <taxon>metagenomes</taxon>
        <taxon>organismal metagenomes</taxon>
    </lineage>
</organism>